<proteinExistence type="predicted"/>
<dbReference type="EMBL" id="BBJM01000003">
    <property type="protein sequence ID" value="GAK47190.1"/>
    <property type="molecule type" value="Genomic_DNA"/>
</dbReference>
<name>A0A081BGM2_9LACO</name>
<dbReference type="AlphaFoldDB" id="A0A081BGM2"/>
<keyword evidence="1" id="KW-0812">Transmembrane</keyword>
<organism evidence="2 3">
    <name type="scientific">Secundilactobacillus oryzae JCM 18671</name>
    <dbReference type="NCBI Taxonomy" id="1291743"/>
    <lineage>
        <taxon>Bacteria</taxon>
        <taxon>Bacillati</taxon>
        <taxon>Bacillota</taxon>
        <taxon>Bacilli</taxon>
        <taxon>Lactobacillales</taxon>
        <taxon>Lactobacillaceae</taxon>
        <taxon>Secundilactobacillus</taxon>
    </lineage>
</organism>
<dbReference type="Proteomes" id="UP000028700">
    <property type="component" value="Unassembled WGS sequence"/>
</dbReference>
<reference evidence="2" key="1">
    <citation type="journal article" date="2014" name="Genome Announc.">
        <title>Draft Genome Sequence of Lactobacillus oryzae Strain SG293T.</title>
        <authorList>
            <person name="Tanizawa Y."/>
            <person name="Fujisawa T."/>
            <person name="Mochizuki T."/>
            <person name="Kaminuma E."/>
            <person name="Nakamura Y."/>
            <person name="Tohno M."/>
        </authorList>
    </citation>
    <scope>NUCLEOTIDE SEQUENCE [LARGE SCALE GENOMIC DNA]</scope>
    <source>
        <strain evidence="2">SG293</strain>
    </source>
</reference>
<feature type="transmembrane region" description="Helical" evidence="1">
    <location>
        <begin position="5"/>
        <end position="22"/>
    </location>
</feature>
<comment type="caution">
    <text evidence="2">The sequence shown here is derived from an EMBL/GenBank/DDBJ whole genome shotgun (WGS) entry which is preliminary data.</text>
</comment>
<gene>
    <name evidence="2" type="ORF">LOSG293_030290</name>
</gene>
<evidence type="ECO:0000256" key="1">
    <source>
        <dbReference type="SAM" id="Phobius"/>
    </source>
</evidence>
<dbReference type="Pfam" id="PF02325">
    <property type="entry name" value="CCB3_YggT"/>
    <property type="match status" value="1"/>
</dbReference>
<dbReference type="eggNOG" id="COG0762">
    <property type="taxonomic scope" value="Bacteria"/>
</dbReference>
<dbReference type="InterPro" id="IPR003425">
    <property type="entry name" value="CCB3/YggT"/>
</dbReference>
<evidence type="ECO:0000313" key="2">
    <source>
        <dbReference type="EMBL" id="GAK47190.1"/>
    </source>
</evidence>
<accession>A0A081BGM2</accession>
<evidence type="ECO:0000313" key="3">
    <source>
        <dbReference type="Proteomes" id="UP000028700"/>
    </source>
</evidence>
<dbReference type="STRING" id="1291743.LOSG293_030290"/>
<protein>
    <submittedName>
        <fullName evidence="2">YggT family protein</fullName>
    </submittedName>
</protein>
<feature type="transmembrane region" description="Helical" evidence="1">
    <location>
        <begin position="42"/>
        <end position="63"/>
    </location>
</feature>
<keyword evidence="1" id="KW-1133">Transmembrane helix</keyword>
<dbReference type="RefSeq" id="WP_369404103.1">
    <property type="nucleotide sequence ID" value="NZ_BBAZ01000003.1"/>
</dbReference>
<dbReference type="GO" id="GO:0016020">
    <property type="term" value="C:membrane"/>
    <property type="evidence" value="ECO:0007669"/>
    <property type="project" value="InterPro"/>
</dbReference>
<sequence>MIGIYTWAIVIYALLSWFPGAYDSALGRFLGRIVEPFQRWFNFARIGMVGFAPVVALIVLFLIQDGIRMIARIFGIYL</sequence>
<keyword evidence="1" id="KW-0472">Membrane</keyword>
<keyword evidence="3" id="KW-1185">Reference proteome</keyword>